<keyword evidence="2" id="KW-1185">Reference proteome</keyword>
<protein>
    <submittedName>
        <fullName evidence="1">Uncharacterized protein</fullName>
    </submittedName>
</protein>
<proteinExistence type="predicted"/>
<gene>
    <name evidence="1" type="ORF">GCM10009789_01690</name>
</gene>
<name>A0ABP4MX65_9ACTN</name>
<comment type="caution">
    <text evidence="1">The sequence shown here is derived from an EMBL/GenBank/DDBJ whole genome shotgun (WGS) entry which is preliminary data.</text>
</comment>
<organism evidence="1 2">
    <name type="scientific">Kribbella sancticallisti</name>
    <dbReference type="NCBI Taxonomy" id="460087"/>
    <lineage>
        <taxon>Bacteria</taxon>
        <taxon>Bacillati</taxon>
        <taxon>Actinomycetota</taxon>
        <taxon>Actinomycetes</taxon>
        <taxon>Propionibacteriales</taxon>
        <taxon>Kribbellaceae</taxon>
        <taxon>Kribbella</taxon>
    </lineage>
</organism>
<dbReference type="Proteomes" id="UP001500393">
    <property type="component" value="Unassembled WGS sequence"/>
</dbReference>
<evidence type="ECO:0000313" key="1">
    <source>
        <dbReference type="EMBL" id="GAA1551621.1"/>
    </source>
</evidence>
<sequence length="59" mass="5955">MVAGVVLVVALAVLYVGGTEPAIALLMLIAWGVLGFGWCRPCTTASPASSAPAATWPAR</sequence>
<dbReference type="EMBL" id="BAAAOS010000002">
    <property type="protein sequence ID" value="GAA1551621.1"/>
    <property type="molecule type" value="Genomic_DNA"/>
</dbReference>
<accession>A0ABP4MX65</accession>
<evidence type="ECO:0000313" key="2">
    <source>
        <dbReference type="Proteomes" id="UP001500393"/>
    </source>
</evidence>
<reference evidence="2" key="1">
    <citation type="journal article" date="2019" name="Int. J. Syst. Evol. Microbiol.">
        <title>The Global Catalogue of Microorganisms (GCM) 10K type strain sequencing project: providing services to taxonomists for standard genome sequencing and annotation.</title>
        <authorList>
            <consortium name="The Broad Institute Genomics Platform"/>
            <consortium name="The Broad Institute Genome Sequencing Center for Infectious Disease"/>
            <person name="Wu L."/>
            <person name="Ma J."/>
        </authorList>
    </citation>
    <scope>NUCLEOTIDE SEQUENCE [LARGE SCALE GENOMIC DNA]</scope>
    <source>
        <strain evidence="2">JCM 14969</strain>
    </source>
</reference>